<feature type="transmembrane region" description="Helical" evidence="9">
    <location>
        <begin position="84"/>
        <end position="103"/>
    </location>
</feature>
<name>A0ABU9GLY6_9GAMM</name>
<accession>A0ABU9GLY6</accession>
<evidence type="ECO:0000256" key="7">
    <source>
        <dbReference type="ARBA" id="ARBA00038032"/>
    </source>
</evidence>
<keyword evidence="4 8" id="KW-0812">Transmembrane</keyword>
<dbReference type="RefSeq" id="WP_341596271.1">
    <property type="nucleotide sequence ID" value="NZ_JBAKAZ010000004.1"/>
</dbReference>
<evidence type="ECO:0000256" key="2">
    <source>
        <dbReference type="ARBA" id="ARBA00022448"/>
    </source>
</evidence>
<dbReference type="InterPro" id="IPR000390">
    <property type="entry name" value="Small_drug/metabolite_transptr"/>
</dbReference>
<dbReference type="Proteomes" id="UP001369082">
    <property type="component" value="Unassembled WGS sequence"/>
</dbReference>
<evidence type="ECO:0000256" key="4">
    <source>
        <dbReference type="ARBA" id="ARBA00022692"/>
    </source>
</evidence>
<dbReference type="Gene3D" id="1.10.3730.20">
    <property type="match status" value="1"/>
</dbReference>
<dbReference type="Pfam" id="PF00893">
    <property type="entry name" value="Multi_Drug_Res"/>
    <property type="match status" value="1"/>
</dbReference>
<keyword evidence="3" id="KW-1003">Cell membrane</keyword>
<evidence type="ECO:0000256" key="1">
    <source>
        <dbReference type="ARBA" id="ARBA00004651"/>
    </source>
</evidence>
<evidence type="ECO:0000256" key="6">
    <source>
        <dbReference type="ARBA" id="ARBA00023136"/>
    </source>
</evidence>
<protein>
    <submittedName>
        <fullName evidence="10">Multidrug efflux SMR transporter</fullName>
    </submittedName>
</protein>
<dbReference type="EMBL" id="JBAKAZ010000004">
    <property type="protein sequence ID" value="MEL0628322.1"/>
    <property type="molecule type" value="Genomic_DNA"/>
</dbReference>
<dbReference type="PANTHER" id="PTHR30561">
    <property type="entry name" value="SMR FAMILY PROTON-DEPENDENT DRUG EFFLUX TRANSPORTER SUGE"/>
    <property type="match status" value="1"/>
</dbReference>
<evidence type="ECO:0000256" key="5">
    <source>
        <dbReference type="ARBA" id="ARBA00022989"/>
    </source>
</evidence>
<evidence type="ECO:0000313" key="11">
    <source>
        <dbReference type="Proteomes" id="UP001369082"/>
    </source>
</evidence>
<evidence type="ECO:0000313" key="10">
    <source>
        <dbReference type="EMBL" id="MEL0628322.1"/>
    </source>
</evidence>
<dbReference type="InterPro" id="IPR045324">
    <property type="entry name" value="Small_multidrug_res"/>
</dbReference>
<feature type="transmembrane region" description="Helical" evidence="9">
    <location>
        <begin position="57"/>
        <end position="78"/>
    </location>
</feature>
<dbReference type="PANTHER" id="PTHR30561:SF1">
    <property type="entry name" value="MULTIDRUG TRANSPORTER EMRE"/>
    <property type="match status" value="1"/>
</dbReference>
<feature type="transmembrane region" description="Helical" evidence="9">
    <location>
        <begin position="29"/>
        <end position="50"/>
    </location>
</feature>
<evidence type="ECO:0000256" key="9">
    <source>
        <dbReference type="SAM" id="Phobius"/>
    </source>
</evidence>
<dbReference type="InterPro" id="IPR037185">
    <property type="entry name" value="EmrE-like"/>
</dbReference>
<keyword evidence="5 9" id="KW-1133">Transmembrane helix</keyword>
<dbReference type="SUPFAM" id="SSF103481">
    <property type="entry name" value="Multidrug resistance efflux transporter EmrE"/>
    <property type="match status" value="1"/>
</dbReference>
<sequence length="109" mass="11842">MGYWYLVIAIVSEVIATLSLKPSMGFTHWFYSSVAVIGYIIAFYALSLVLKTVPVGIAYAIWAGMGIVLVAAISAIIYRQIPDLPALIGMFLIILGVIVMNVFSKSGMH</sequence>
<reference evidence="10 11" key="1">
    <citation type="submission" date="2024-02" db="EMBL/GenBank/DDBJ databases">
        <title>Bacteria isolated from the canopy kelp, Nereocystis luetkeana.</title>
        <authorList>
            <person name="Pfister C.A."/>
            <person name="Younker I.T."/>
            <person name="Light S.H."/>
        </authorList>
    </citation>
    <scope>NUCLEOTIDE SEQUENCE [LARGE SCALE GENOMIC DNA]</scope>
    <source>
        <strain evidence="10 11">TI.1.05</strain>
    </source>
</reference>
<keyword evidence="11" id="KW-1185">Reference proteome</keyword>
<keyword evidence="6 9" id="KW-0472">Membrane</keyword>
<evidence type="ECO:0000256" key="8">
    <source>
        <dbReference type="RuleBase" id="RU003942"/>
    </source>
</evidence>
<proteinExistence type="inferred from homology"/>
<comment type="subcellular location">
    <subcellularLocation>
        <location evidence="1 8">Cell membrane</location>
        <topology evidence="1 8">Multi-pass membrane protein</topology>
    </subcellularLocation>
</comment>
<keyword evidence="2" id="KW-0813">Transport</keyword>
<organism evidence="10 11">
    <name type="scientific">Psychromonas aquatilis</name>
    <dbReference type="NCBI Taxonomy" id="2005072"/>
    <lineage>
        <taxon>Bacteria</taxon>
        <taxon>Pseudomonadati</taxon>
        <taxon>Pseudomonadota</taxon>
        <taxon>Gammaproteobacteria</taxon>
        <taxon>Alteromonadales</taxon>
        <taxon>Psychromonadaceae</taxon>
        <taxon>Psychromonas</taxon>
    </lineage>
</organism>
<evidence type="ECO:0000256" key="3">
    <source>
        <dbReference type="ARBA" id="ARBA00022475"/>
    </source>
</evidence>
<gene>
    <name evidence="10" type="ORF">V6256_01760</name>
</gene>
<comment type="similarity">
    <text evidence="7 8">Belongs to the drug/metabolite transporter (DMT) superfamily. Small multidrug resistance (SMR) (TC 2.A.7.1) family.</text>
</comment>
<comment type="caution">
    <text evidence="10">The sequence shown here is derived from an EMBL/GenBank/DDBJ whole genome shotgun (WGS) entry which is preliminary data.</text>
</comment>